<accession>A0ABU8EUU8</accession>
<dbReference type="PANTHER" id="PTHR15822">
    <property type="entry name" value="TRAF AND TNF RECEPTOR-ASSOCIATED PROTEIN"/>
    <property type="match status" value="1"/>
</dbReference>
<sequence>MKKSLIALAAVAVLLGCQQQEQVSSPSVVASDTTNLKLVSWNIEHLADEVGKGCKPRSQADYQALASYAATLNADIVALQEVQSEKALKRVFPESQWQYVVSSRADNEAYECRGHDGLFSTPQRTAFVVKKGINFIAQDDFKTLALDNPGLRYGTSISLNNGQLELLNVHMKSGCFVSDYRKDTKKACTTYQQQGPILEKWVNQRVENKQAFVVLGDFNHRLVDRNNRFWQELSKEDGERILLSSMQNLKSCHPKYKAPIDHIITGPISTQWIVDGSQKVDAFGKQGELDYKDMLSDHCPISLTLSIK</sequence>
<keyword evidence="10" id="KW-0255">Endonuclease</keyword>
<dbReference type="Pfam" id="PF03372">
    <property type="entry name" value="Exo_endo_phos"/>
    <property type="match status" value="1"/>
</dbReference>
<dbReference type="InterPro" id="IPR005135">
    <property type="entry name" value="Endo/exonuclease/phosphatase"/>
</dbReference>
<evidence type="ECO:0000256" key="1">
    <source>
        <dbReference type="ARBA" id="ARBA00001936"/>
    </source>
</evidence>
<name>A0ABU8EUU8_9GAMM</name>
<evidence type="ECO:0000313" key="10">
    <source>
        <dbReference type="EMBL" id="MEI4550744.1"/>
    </source>
</evidence>
<dbReference type="GO" id="GO:0004519">
    <property type="term" value="F:endonuclease activity"/>
    <property type="evidence" value="ECO:0007669"/>
    <property type="project" value="UniProtKB-KW"/>
</dbReference>
<dbReference type="PROSITE" id="PS51257">
    <property type="entry name" value="PROKAR_LIPOPROTEIN"/>
    <property type="match status" value="1"/>
</dbReference>
<dbReference type="RefSeq" id="WP_336435830.1">
    <property type="nucleotide sequence ID" value="NZ_JBAWKS010000001.1"/>
</dbReference>
<gene>
    <name evidence="10" type="ORF">WAE96_13820</name>
</gene>
<comment type="cofactor">
    <cofactor evidence="2">
        <name>Mg(2+)</name>
        <dbReference type="ChEBI" id="CHEBI:18420"/>
    </cofactor>
</comment>
<comment type="cofactor">
    <cofactor evidence="1">
        <name>Mn(2+)</name>
        <dbReference type="ChEBI" id="CHEBI:29035"/>
    </cofactor>
</comment>
<dbReference type="Proteomes" id="UP001382455">
    <property type="component" value="Unassembled WGS sequence"/>
</dbReference>
<evidence type="ECO:0000256" key="8">
    <source>
        <dbReference type="ARBA" id="ARBA00023204"/>
    </source>
</evidence>
<dbReference type="SUPFAM" id="SSF56219">
    <property type="entry name" value="DNase I-like"/>
    <property type="match status" value="1"/>
</dbReference>
<dbReference type="InterPro" id="IPR051547">
    <property type="entry name" value="TDP2-like"/>
</dbReference>
<evidence type="ECO:0000256" key="4">
    <source>
        <dbReference type="ARBA" id="ARBA00022723"/>
    </source>
</evidence>
<proteinExistence type="predicted"/>
<evidence type="ECO:0000256" key="6">
    <source>
        <dbReference type="ARBA" id="ARBA00022801"/>
    </source>
</evidence>
<evidence type="ECO:0000256" key="3">
    <source>
        <dbReference type="ARBA" id="ARBA00022722"/>
    </source>
</evidence>
<evidence type="ECO:0000256" key="7">
    <source>
        <dbReference type="ARBA" id="ARBA00022842"/>
    </source>
</evidence>
<keyword evidence="5" id="KW-0227">DNA damage</keyword>
<evidence type="ECO:0000256" key="5">
    <source>
        <dbReference type="ARBA" id="ARBA00022763"/>
    </source>
</evidence>
<dbReference type="Gene3D" id="3.60.10.10">
    <property type="entry name" value="Endonuclease/exonuclease/phosphatase"/>
    <property type="match status" value="1"/>
</dbReference>
<evidence type="ECO:0000256" key="2">
    <source>
        <dbReference type="ARBA" id="ARBA00001946"/>
    </source>
</evidence>
<evidence type="ECO:0000313" key="11">
    <source>
        <dbReference type="Proteomes" id="UP001382455"/>
    </source>
</evidence>
<keyword evidence="3" id="KW-0540">Nuclease</keyword>
<organism evidence="10 11">
    <name type="scientific">Pseudoalteromonas spongiae</name>
    <dbReference type="NCBI Taxonomy" id="298657"/>
    <lineage>
        <taxon>Bacteria</taxon>
        <taxon>Pseudomonadati</taxon>
        <taxon>Pseudomonadota</taxon>
        <taxon>Gammaproteobacteria</taxon>
        <taxon>Alteromonadales</taxon>
        <taxon>Pseudoalteromonadaceae</taxon>
        <taxon>Pseudoalteromonas</taxon>
    </lineage>
</organism>
<reference evidence="10 11" key="1">
    <citation type="submission" date="2023-12" db="EMBL/GenBank/DDBJ databases">
        <title>Friends and Foes: Symbiotic and Algicidal bacterial influence on Karenia brevis blooms.</title>
        <authorList>
            <person name="Fei C."/>
            <person name="Mohamed A.R."/>
            <person name="Booker A."/>
            <person name="Arshad M."/>
            <person name="Klass S."/>
            <person name="Ahn S."/>
            <person name="Gilbert P.M."/>
            <person name="Heil C.A."/>
            <person name="Martinez J.M."/>
            <person name="Amin S.A."/>
        </authorList>
    </citation>
    <scope>NUCLEOTIDE SEQUENCE [LARGE SCALE GENOMIC DNA]</scope>
    <source>
        <strain evidence="10 11">CE15</strain>
    </source>
</reference>
<keyword evidence="11" id="KW-1185">Reference proteome</keyword>
<keyword evidence="6" id="KW-0378">Hydrolase</keyword>
<feature type="domain" description="Endonuclease/exonuclease/phosphatase" evidence="9">
    <location>
        <begin position="39"/>
        <end position="298"/>
    </location>
</feature>
<evidence type="ECO:0000259" key="9">
    <source>
        <dbReference type="Pfam" id="PF03372"/>
    </source>
</evidence>
<dbReference type="InterPro" id="IPR036691">
    <property type="entry name" value="Endo/exonu/phosph_ase_sf"/>
</dbReference>
<protein>
    <submittedName>
        <fullName evidence="10">Endonuclease/exonuclease/phosphatase family protein</fullName>
    </submittedName>
</protein>
<dbReference type="PANTHER" id="PTHR15822:SF4">
    <property type="entry name" value="TYROSYL-DNA PHOSPHODIESTERASE 2"/>
    <property type="match status" value="1"/>
</dbReference>
<keyword evidence="8" id="KW-0234">DNA repair</keyword>
<comment type="caution">
    <text evidence="10">The sequence shown here is derived from an EMBL/GenBank/DDBJ whole genome shotgun (WGS) entry which is preliminary data.</text>
</comment>
<keyword evidence="7" id="KW-0460">Magnesium</keyword>
<keyword evidence="4" id="KW-0479">Metal-binding</keyword>
<dbReference type="EMBL" id="JBAWKS010000001">
    <property type="protein sequence ID" value="MEI4550744.1"/>
    <property type="molecule type" value="Genomic_DNA"/>
</dbReference>